<accession>A0A7H0HFZ3</accession>
<dbReference type="EMBL" id="CP060790">
    <property type="protein sequence ID" value="QNP59459.1"/>
    <property type="molecule type" value="Genomic_DNA"/>
</dbReference>
<dbReference type="Proteomes" id="UP000516057">
    <property type="component" value="Chromosome"/>
</dbReference>
<keyword evidence="2" id="KW-1185">Reference proteome</keyword>
<dbReference type="RefSeq" id="WP_187736442.1">
    <property type="nucleotide sequence ID" value="NZ_CP060790.1"/>
</dbReference>
<dbReference type="AlphaFoldDB" id="A0A7H0HFZ3"/>
<sequence>MQLRLVAPDMDLLQPAAPPAARPVPPPADVLAQLMKLRDEMTQSASNGRFCDAASREWRRLPVMWRVALLMIAGIGADVEHLYTLADRNWQELPPPEREELRMVVRDAKKHLGGLTALAARV</sequence>
<proteinExistence type="predicted"/>
<dbReference type="KEGG" id="amon:H9L24_22185"/>
<evidence type="ECO:0000313" key="1">
    <source>
        <dbReference type="EMBL" id="QNP59459.1"/>
    </source>
</evidence>
<evidence type="ECO:0000313" key="2">
    <source>
        <dbReference type="Proteomes" id="UP000516057"/>
    </source>
</evidence>
<organism evidence="1 2">
    <name type="scientific">Paenacidovorax monticola</name>
    <dbReference type="NCBI Taxonomy" id="1926868"/>
    <lineage>
        <taxon>Bacteria</taxon>
        <taxon>Pseudomonadati</taxon>
        <taxon>Pseudomonadota</taxon>
        <taxon>Betaproteobacteria</taxon>
        <taxon>Burkholderiales</taxon>
        <taxon>Comamonadaceae</taxon>
        <taxon>Paenacidovorax</taxon>
    </lineage>
</organism>
<name>A0A7H0HFZ3_9BURK</name>
<gene>
    <name evidence="1" type="ORF">H9L24_22185</name>
</gene>
<protein>
    <submittedName>
        <fullName evidence="1">Uncharacterized protein</fullName>
    </submittedName>
</protein>
<reference evidence="1 2" key="1">
    <citation type="submission" date="2020-08" db="EMBL/GenBank/DDBJ databases">
        <title>Genome sequence of Acidovorax monticola KACC 19171T.</title>
        <authorList>
            <person name="Hyun D.-W."/>
            <person name="Bae J.-W."/>
        </authorList>
    </citation>
    <scope>NUCLEOTIDE SEQUENCE [LARGE SCALE GENOMIC DNA]</scope>
    <source>
        <strain evidence="1 2">KACC 19171</strain>
    </source>
</reference>